<dbReference type="RefSeq" id="WP_136414274.1">
    <property type="nucleotide sequence ID" value="NZ_CP039396.1"/>
</dbReference>
<evidence type="ECO:0000313" key="1">
    <source>
        <dbReference type="EMBL" id="QCD41544.1"/>
    </source>
</evidence>
<reference evidence="2" key="1">
    <citation type="submission" date="2019-02" db="EMBL/GenBank/DDBJ databases">
        <title>Isolation and identification of novel species under the genus Muribaculum.</title>
        <authorList>
            <person name="Miyake S."/>
            <person name="Ding Y."/>
            <person name="Low A."/>
            <person name="Soh M."/>
            <person name="Seedorf H."/>
        </authorList>
    </citation>
    <scope>NUCLEOTIDE SEQUENCE [LARGE SCALE GENOMIC DNA]</scope>
    <source>
        <strain evidence="2">H5</strain>
    </source>
</reference>
<proteinExistence type="predicted"/>
<evidence type="ECO:0000313" key="2">
    <source>
        <dbReference type="Proteomes" id="UP000297149"/>
    </source>
</evidence>
<protein>
    <submittedName>
        <fullName evidence="1">Uncharacterized protein</fullName>
    </submittedName>
</protein>
<dbReference type="Proteomes" id="UP000297149">
    <property type="component" value="Chromosome"/>
</dbReference>
<accession>A0A4P7W0Y5</accession>
<name>A0A4P7W0Y5_9BACT</name>
<keyword evidence="2" id="KW-1185">Reference proteome</keyword>
<organism evidence="1 2">
    <name type="scientific">Duncaniella dubosii</name>
    <dbReference type="NCBI Taxonomy" id="2518971"/>
    <lineage>
        <taxon>Bacteria</taxon>
        <taxon>Pseudomonadati</taxon>
        <taxon>Bacteroidota</taxon>
        <taxon>Bacteroidia</taxon>
        <taxon>Bacteroidales</taxon>
        <taxon>Muribaculaceae</taxon>
        <taxon>Duncaniella</taxon>
    </lineage>
</organism>
<dbReference type="KEGG" id="ddb:E7747_04055"/>
<dbReference type="AlphaFoldDB" id="A0A4P7W0Y5"/>
<dbReference type="EMBL" id="CP039396">
    <property type="protein sequence ID" value="QCD41544.1"/>
    <property type="molecule type" value="Genomic_DNA"/>
</dbReference>
<gene>
    <name evidence="1" type="ORF">E7747_04055</name>
</gene>
<sequence>MATNHRFNNFNPPDGLKSGAGRACYKWRTTITSVIITTCPLTLTFRATKRTHVLLQCRSSTHEHNK</sequence>